<name>A0A8X6XTT9_9ARAC</name>
<evidence type="ECO:0000313" key="1">
    <source>
        <dbReference type="EMBL" id="GFY60113.1"/>
    </source>
</evidence>
<dbReference type="PANTHER" id="PTHR37984">
    <property type="entry name" value="PROTEIN CBG26694"/>
    <property type="match status" value="1"/>
</dbReference>
<dbReference type="EMBL" id="BMAV01012980">
    <property type="protein sequence ID" value="GFY60113.1"/>
    <property type="molecule type" value="Genomic_DNA"/>
</dbReference>
<reference evidence="1" key="1">
    <citation type="submission" date="2020-08" db="EMBL/GenBank/DDBJ databases">
        <title>Multicomponent nature underlies the extraordinary mechanical properties of spider dragline silk.</title>
        <authorList>
            <person name="Kono N."/>
            <person name="Nakamura H."/>
            <person name="Mori M."/>
            <person name="Yoshida Y."/>
            <person name="Ohtoshi R."/>
            <person name="Malay A.D."/>
            <person name="Moran D.A.P."/>
            <person name="Tomita M."/>
            <person name="Numata K."/>
            <person name="Arakawa K."/>
        </authorList>
    </citation>
    <scope>NUCLEOTIDE SEQUENCE</scope>
</reference>
<organism evidence="1 2">
    <name type="scientific">Trichonephila inaurata madagascariensis</name>
    <dbReference type="NCBI Taxonomy" id="2747483"/>
    <lineage>
        <taxon>Eukaryota</taxon>
        <taxon>Metazoa</taxon>
        <taxon>Ecdysozoa</taxon>
        <taxon>Arthropoda</taxon>
        <taxon>Chelicerata</taxon>
        <taxon>Arachnida</taxon>
        <taxon>Araneae</taxon>
        <taxon>Araneomorphae</taxon>
        <taxon>Entelegynae</taxon>
        <taxon>Araneoidea</taxon>
        <taxon>Nephilidae</taxon>
        <taxon>Trichonephila</taxon>
        <taxon>Trichonephila inaurata</taxon>
    </lineage>
</organism>
<dbReference type="InterPro" id="IPR050951">
    <property type="entry name" value="Retrovirus_Pol_polyprotein"/>
</dbReference>
<dbReference type="AlphaFoldDB" id="A0A8X6XTT9"/>
<protein>
    <submittedName>
        <fullName evidence="1">Transposon Ty3-I Gag-Pol polyprotein</fullName>
    </submittedName>
</protein>
<comment type="caution">
    <text evidence="1">The sequence shown here is derived from an EMBL/GenBank/DDBJ whole genome shotgun (WGS) entry which is preliminary data.</text>
</comment>
<dbReference type="InterPro" id="IPR043502">
    <property type="entry name" value="DNA/RNA_pol_sf"/>
</dbReference>
<dbReference type="Gene3D" id="3.10.10.10">
    <property type="entry name" value="HIV Type 1 Reverse Transcriptase, subunit A, domain 1"/>
    <property type="match status" value="1"/>
</dbReference>
<accession>A0A8X6XTT9</accession>
<dbReference type="GO" id="GO:0071897">
    <property type="term" value="P:DNA biosynthetic process"/>
    <property type="evidence" value="ECO:0007669"/>
    <property type="project" value="UniProtKB-ARBA"/>
</dbReference>
<dbReference type="PANTHER" id="PTHR37984:SF5">
    <property type="entry name" value="PROTEIN NYNRIN-LIKE"/>
    <property type="match status" value="1"/>
</dbReference>
<dbReference type="SUPFAM" id="SSF56672">
    <property type="entry name" value="DNA/RNA polymerases"/>
    <property type="match status" value="1"/>
</dbReference>
<keyword evidence="2" id="KW-1185">Reference proteome</keyword>
<dbReference type="Gene3D" id="3.30.70.270">
    <property type="match status" value="1"/>
</dbReference>
<proteinExistence type="predicted"/>
<dbReference type="OrthoDB" id="6435384at2759"/>
<dbReference type="Proteomes" id="UP000886998">
    <property type="component" value="Unassembled WGS sequence"/>
</dbReference>
<dbReference type="InterPro" id="IPR043128">
    <property type="entry name" value="Rev_trsase/Diguanyl_cyclase"/>
</dbReference>
<gene>
    <name evidence="1" type="primary">TY3B-I_1252</name>
    <name evidence="1" type="ORF">TNIN_64231</name>
</gene>
<evidence type="ECO:0000313" key="2">
    <source>
        <dbReference type="Proteomes" id="UP000886998"/>
    </source>
</evidence>
<sequence>MEDGRERELHFNKLRPYVARIEQIGLIDQVNEFGDLHYAPTDSVELDVNDIYKHVMDSSAGLENSQKHQLADLLSKFSDVFSSAKVKGHSVSLMTDFVSKKLKPYRIPIALQEEVNKQINNLLQLGLIEPSESEWAHPIVRVSKKDGSVRLCVDYKLLNNVTITDAYPMQNTRDLFEIGQARFISASSSDGCFSNGGRSKIPLNHHARSAV</sequence>